<comment type="subcellular location">
    <subcellularLocation>
        <location evidence="1">Cell membrane</location>
        <topology evidence="1">Multi-pass membrane protein</topology>
    </subcellularLocation>
</comment>
<dbReference type="InterPro" id="IPR050297">
    <property type="entry name" value="LipidA_mod_glycosyltrf_83"/>
</dbReference>
<evidence type="ECO:0000256" key="7">
    <source>
        <dbReference type="ARBA" id="ARBA00023136"/>
    </source>
</evidence>
<dbReference type="EMBL" id="SMLK01000002">
    <property type="protein sequence ID" value="TFZ03833.1"/>
    <property type="molecule type" value="Genomic_DNA"/>
</dbReference>
<evidence type="ECO:0000256" key="5">
    <source>
        <dbReference type="ARBA" id="ARBA00022692"/>
    </source>
</evidence>
<sequence>MTKADLGHWLQWFALAAVATCAGVVLASRLPWMDDARRAHVPTAFGVALAPFLFGLAGVLVLGLLPGASTTVHVYAVVVLLFAVVIGASVLSRVPQSLPDERRRGGGMAWTLANMLVIVWVLYVLVEALLLPLVANDALEYATVGRLLFETRDLLDYPAIDPTRGSSGLYAPWTHPPLYTASIYLSYAVQGHAEMPGLMRAIAPWYFLSGALLLRSLGNTVSPWIGLLAMLVYVSTPLAASGAGTSLIDALPMSGLALVIAAVALLRSESRATAVVRGATVGLAMWTHSQAVLFLPLTLAALGAVDGWKPARDRMRNLAIVSATACAVAAWPYLRNLVLFGSIVSDNPVVFAMPQLAWDEYFAQGRGLQGWPTRIQYGILKGWFAIESFGPTFWFMLAGIWVMRPIRPSADWLRPGAVGSDVAQDRLWRTAVTLVFGYLAGVLLSTVLGMDLMIKNDRYLLAVLPGCALISGLGLARMVSSVSWVDESAPRWRDRGREVLVVLLAGVLTLQCGMGAIYLHLKRTTLDLSFAQLFQQSQDEKLRNWPGFRVARFMTEHLPGDALVLSERPAEMYYTRRRMMSFLDPRLVPVYGERDPASAVRRLKELGITHVQLPGYSHPAIYNTALQAIATRPDLSTLVFSAGMEQLYALQPSAGHLGLPTEIGPSARPWVRLHRYSLPGVGLTLEDGELPGNARSNSGFPLPVLQRGVSAMLMSGRDGSVQKDQFPDSLLQVHGGHEYLVEIELEGDAYAYAYVFQYDAAGRYLGRGKPSSELIAEVPVSASGGRRIIARRITPGGSTSNMRIAIEHRGDTWLRVLSVRLTPIEAGTGPSMPSQAPRP</sequence>
<evidence type="ECO:0000256" key="6">
    <source>
        <dbReference type="ARBA" id="ARBA00022989"/>
    </source>
</evidence>
<evidence type="ECO:0008006" key="11">
    <source>
        <dbReference type="Google" id="ProtNLM"/>
    </source>
</evidence>
<feature type="transmembrane region" description="Helical" evidence="8">
    <location>
        <begin position="12"/>
        <end position="32"/>
    </location>
</feature>
<dbReference type="AlphaFoldDB" id="A0A4Z0BX63"/>
<dbReference type="OrthoDB" id="8897807at2"/>
<keyword evidence="5 8" id="KW-0812">Transmembrane</keyword>
<accession>A0A4Z0BX63</accession>
<feature type="transmembrane region" description="Helical" evidence="8">
    <location>
        <begin position="317"/>
        <end position="334"/>
    </location>
</feature>
<keyword evidence="3" id="KW-0328">Glycosyltransferase</keyword>
<dbReference type="GO" id="GO:0009103">
    <property type="term" value="P:lipopolysaccharide biosynthetic process"/>
    <property type="evidence" value="ECO:0007669"/>
    <property type="project" value="UniProtKB-ARBA"/>
</dbReference>
<feature type="transmembrane region" description="Helical" evidence="8">
    <location>
        <begin position="499"/>
        <end position="521"/>
    </location>
</feature>
<feature type="transmembrane region" description="Helical" evidence="8">
    <location>
        <begin position="247"/>
        <end position="266"/>
    </location>
</feature>
<keyword evidence="7 8" id="KW-0472">Membrane</keyword>
<dbReference type="Proteomes" id="UP000297839">
    <property type="component" value="Unassembled WGS sequence"/>
</dbReference>
<protein>
    <recommendedName>
        <fullName evidence="11">Glycosyltransferase RgtA/B/C/D-like domain-containing protein</fullName>
    </recommendedName>
</protein>
<dbReference type="GO" id="GO:0016763">
    <property type="term" value="F:pentosyltransferase activity"/>
    <property type="evidence" value="ECO:0007669"/>
    <property type="project" value="TreeGrafter"/>
</dbReference>
<feature type="transmembrane region" description="Helical" evidence="8">
    <location>
        <begin position="221"/>
        <end position="240"/>
    </location>
</feature>
<keyword evidence="6 8" id="KW-1133">Transmembrane helix</keyword>
<organism evidence="9 10">
    <name type="scientific">Ramlibacter humi</name>
    <dbReference type="NCBI Taxonomy" id="2530451"/>
    <lineage>
        <taxon>Bacteria</taxon>
        <taxon>Pseudomonadati</taxon>
        <taxon>Pseudomonadota</taxon>
        <taxon>Betaproteobacteria</taxon>
        <taxon>Burkholderiales</taxon>
        <taxon>Comamonadaceae</taxon>
        <taxon>Ramlibacter</taxon>
    </lineage>
</organism>
<feature type="transmembrane region" description="Helical" evidence="8">
    <location>
        <begin position="44"/>
        <end position="66"/>
    </location>
</feature>
<dbReference type="GO" id="GO:0005886">
    <property type="term" value="C:plasma membrane"/>
    <property type="evidence" value="ECO:0007669"/>
    <property type="project" value="UniProtKB-SubCell"/>
</dbReference>
<evidence type="ECO:0000256" key="4">
    <source>
        <dbReference type="ARBA" id="ARBA00022679"/>
    </source>
</evidence>
<evidence type="ECO:0000256" key="8">
    <source>
        <dbReference type="SAM" id="Phobius"/>
    </source>
</evidence>
<reference evidence="9 10" key="1">
    <citation type="submission" date="2019-03" db="EMBL/GenBank/DDBJ databases">
        <title>Ramlibacter sp. 18x22-1, whole genome shotgun sequence.</title>
        <authorList>
            <person name="Zhang X."/>
            <person name="Feng G."/>
            <person name="Zhu H."/>
        </authorList>
    </citation>
    <scope>NUCLEOTIDE SEQUENCE [LARGE SCALE GENOMIC DNA]</scope>
    <source>
        <strain evidence="9 10">18x22-1</strain>
    </source>
</reference>
<feature type="transmembrane region" description="Helical" evidence="8">
    <location>
        <begin position="427"/>
        <end position="447"/>
    </location>
</feature>
<gene>
    <name evidence="9" type="ORF">EZ216_09280</name>
</gene>
<evidence type="ECO:0000256" key="2">
    <source>
        <dbReference type="ARBA" id="ARBA00022475"/>
    </source>
</evidence>
<feature type="transmembrane region" description="Helical" evidence="8">
    <location>
        <begin position="112"/>
        <end position="135"/>
    </location>
</feature>
<evidence type="ECO:0000256" key="1">
    <source>
        <dbReference type="ARBA" id="ARBA00004651"/>
    </source>
</evidence>
<dbReference type="RefSeq" id="WP_135249458.1">
    <property type="nucleotide sequence ID" value="NZ_SMLK01000002.1"/>
</dbReference>
<keyword evidence="10" id="KW-1185">Reference proteome</keyword>
<evidence type="ECO:0000256" key="3">
    <source>
        <dbReference type="ARBA" id="ARBA00022676"/>
    </source>
</evidence>
<keyword evidence="4" id="KW-0808">Transferase</keyword>
<feature type="transmembrane region" description="Helical" evidence="8">
    <location>
        <begin position="383"/>
        <end position="406"/>
    </location>
</feature>
<dbReference type="PANTHER" id="PTHR33908">
    <property type="entry name" value="MANNOSYLTRANSFERASE YKCB-RELATED"/>
    <property type="match status" value="1"/>
</dbReference>
<name>A0A4Z0BX63_9BURK</name>
<comment type="caution">
    <text evidence="9">The sequence shown here is derived from an EMBL/GenBank/DDBJ whole genome shotgun (WGS) entry which is preliminary data.</text>
</comment>
<dbReference type="PANTHER" id="PTHR33908:SF11">
    <property type="entry name" value="MEMBRANE PROTEIN"/>
    <property type="match status" value="1"/>
</dbReference>
<feature type="transmembrane region" description="Helical" evidence="8">
    <location>
        <begin position="72"/>
        <end position="91"/>
    </location>
</feature>
<evidence type="ECO:0000313" key="9">
    <source>
        <dbReference type="EMBL" id="TFZ03833.1"/>
    </source>
</evidence>
<evidence type="ECO:0000313" key="10">
    <source>
        <dbReference type="Proteomes" id="UP000297839"/>
    </source>
</evidence>
<feature type="transmembrane region" description="Helical" evidence="8">
    <location>
        <begin position="459"/>
        <end position="479"/>
    </location>
</feature>
<feature type="transmembrane region" description="Helical" evidence="8">
    <location>
        <begin position="286"/>
        <end position="305"/>
    </location>
</feature>
<proteinExistence type="predicted"/>
<keyword evidence="2" id="KW-1003">Cell membrane</keyword>